<dbReference type="PANTHER" id="PTHR43684:SF4">
    <property type="entry name" value="ENOYL-COA HYDRATASE_ISOMERASE FAMILY PROTEIN (AFU_ORTHOLOGUE AFUA_1G01890)"/>
    <property type="match status" value="1"/>
</dbReference>
<dbReference type="Proteomes" id="UP000522081">
    <property type="component" value="Unassembled WGS sequence"/>
</dbReference>
<dbReference type="InterPro" id="IPR051053">
    <property type="entry name" value="ECH/Chromodomain_protein"/>
</dbReference>
<dbReference type="RefSeq" id="WP_179405956.1">
    <property type="nucleotide sequence ID" value="NZ_BMGF01000001.1"/>
</dbReference>
<comment type="caution">
    <text evidence="2">The sequence shown here is derived from an EMBL/GenBank/DDBJ whole genome shotgun (WGS) entry which is preliminary data.</text>
</comment>
<evidence type="ECO:0000256" key="1">
    <source>
        <dbReference type="ARBA" id="ARBA00005254"/>
    </source>
</evidence>
<organism evidence="2 3">
    <name type="scientific">Novosphingobium marinum</name>
    <dbReference type="NCBI Taxonomy" id="1514948"/>
    <lineage>
        <taxon>Bacteria</taxon>
        <taxon>Pseudomonadati</taxon>
        <taxon>Pseudomonadota</taxon>
        <taxon>Alphaproteobacteria</taxon>
        <taxon>Sphingomonadales</taxon>
        <taxon>Sphingomonadaceae</taxon>
        <taxon>Novosphingobium</taxon>
    </lineage>
</organism>
<gene>
    <name evidence="2" type="ORF">FHS75_000303</name>
</gene>
<dbReference type="InterPro" id="IPR001753">
    <property type="entry name" value="Enoyl-CoA_hydra/iso"/>
</dbReference>
<accession>A0A7Y9XVG1</accession>
<proteinExistence type="inferred from homology"/>
<evidence type="ECO:0000313" key="3">
    <source>
        <dbReference type="Proteomes" id="UP000522081"/>
    </source>
</evidence>
<dbReference type="EMBL" id="JACBZF010000001">
    <property type="protein sequence ID" value="NYH93998.1"/>
    <property type="molecule type" value="Genomic_DNA"/>
</dbReference>
<protein>
    <submittedName>
        <fullName evidence="2">Enoyl-CoA hydratase/carnithine racemase</fullName>
    </submittedName>
</protein>
<dbReference type="SUPFAM" id="SSF52096">
    <property type="entry name" value="ClpP/crotonase"/>
    <property type="match status" value="1"/>
</dbReference>
<dbReference type="Gene3D" id="3.90.226.10">
    <property type="entry name" value="2-enoyl-CoA Hydratase, Chain A, domain 1"/>
    <property type="match status" value="1"/>
</dbReference>
<dbReference type="GO" id="GO:0003824">
    <property type="term" value="F:catalytic activity"/>
    <property type="evidence" value="ECO:0007669"/>
    <property type="project" value="UniProtKB-ARBA"/>
</dbReference>
<dbReference type="AlphaFoldDB" id="A0A7Y9XVG1"/>
<keyword evidence="3" id="KW-1185">Reference proteome</keyword>
<evidence type="ECO:0000313" key="2">
    <source>
        <dbReference type="EMBL" id="NYH93998.1"/>
    </source>
</evidence>
<sequence>MTNPEHFAYEVTERIATITFDRADKMNAFTRRMGEDFISLIDRAEADEEVRCIVVTGNGRVFCAGADLSASKSSFTGGTGQDEIEFRDFGGVIALRLFDCLKPVIAAYNGPAAGMGVTMMLAADIRLASTTAKFVLPFVRRGIANESCCSWFLPKIVGVSKALEWILTGQSVSAREALESGLVRSLHEPADVLPAARAIATTIAQNTAPVSVALSRQMLWKMSGCETPHEAHRIESMGIHSRSQSDDVKEGVASFMERRDPDFPETVPANLPDFFPWWDAEADR</sequence>
<name>A0A7Y9XVG1_9SPHN</name>
<dbReference type="NCBIfam" id="NF006109">
    <property type="entry name" value="PRK08260.1"/>
    <property type="match status" value="1"/>
</dbReference>
<reference evidence="2 3" key="1">
    <citation type="submission" date="2020-07" db="EMBL/GenBank/DDBJ databases">
        <title>Genomic Encyclopedia of Type Strains, Phase IV (KMG-IV): sequencing the most valuable type-strain genomes for metagenomic binning, comparative biology and taxonomic classification.</title>
        <authorList>
            <person name="Goeker M."/>
        </authorList>
    </citation>
    <scope>NUCLEOTIDE SEQUENCE [LARGE SCALE GENOMIC DNA]</scope>
    <source>
        <strain evidence="2 3">DSM 29043</strain>
    </source>
</reference>
<dbReference type="PANTHER" id="PTHR43684">
    <property type="match status" value="1"/>
</dbReference>
<dbReference type="Gene3D" id="1.10.12.10">
    <property type="entry name" value="Lyase 2-enoyl-coa Hydratase, Chain A, domain 2"/>
    <property type="match status" value="1"/>
</dbReference>
<comment type="similarity">
    <text evidence="1">Belongs to the enoyl-CoA hydratase/isomerase family.</text>
</comment>
<dbReference type="Pfam" id="PF00378">
    <property type="entry name" value="ECH_1"/>
    <property type="match status" value="1"/>
</dbReference>
<dbReference type="InterPro" id="IPR029045">
    <property type="entry name" value="ClpP/crotonase-like_dom_sf"/>
</dbReference>
<dbReference type="InterPro" id="IPR014748">
    <property type="entry name" value="Enoyl-CoA_hydra_C"/>
</dbReference>
<dbReference type="CDD" id="cd06558">
    <property type="entry name" value="crotonase-like"/>
    <property type="match status" value="1"/>
</dbReference>